<comment type="caution">
    <text evidence="3">The sequence shown here is derived from an EMBL/GenBank/DDBJ whole genome shotgun (WGS) entry which is preliminary data.</text>
</comment>
<evidence type="ECO:0000313" key="4">
    <source>
        <dbReference type="Proteomes" id="UP001307849"/>
    </source>
</evidence>
<evidence type="ECO:0000256" key="1">
    <source>
        <dbReference type="SAM" id="MobiDB-lite"/>
    </source>
</evidence>
<feature type="region of interest" description="Disordered" evidence="1">
    <location>
        <begin position="159"/>
        <end position="180"/>
    </location>
</feature>
<feature type="chain" id="PRO_5042993180" evidence="2">
    <location>
        <begin position="22"/>
        <end position="415"/>
    </location>
</feature>
<organism evidence="3 4">
    <name type="scientific">Arthrobotrys conoides</name>
    <dbReference type="NCBI Taxonomy" id="74498"/>
    <lineage>
        <taxon>Eukaryota</taxon>
        <taxon>Fungi</taxon>
        <taxon>Dikarya</taxon>
        <taxon>Ascomycota</taxon>
        <taxon>Pezizomycotina</taxon>
        <taxon>Orbiliomycetes</taxon>
        <taxon>Orbiliales</taxon>
        <taxon>Orbiliaceae</taxon>
        <taxon>Arthrobotrys</taxon>
    </lineage>
</organism>
<gene>
    <name evidence="3" type="ORF">TWF506_008077</name>
</gene>
<feature type="signal peptide" evidence="2">
    <location>
        <begin position="1"/>
        <end position="21"/>
    </location>
</feature>
<protein>
    <submittedName>
        <fullName evidence="3">Uncharacterized protein</fullName>
    </submittedName>
</protein>
<evidence type="ECO:0000313" key="3">
    <source>
        <dbReference type="EMBL" id="KAK6513639.1"/>
    </source>
</evidence>
<dbReference type="EMBL" id="JAVHJM010000005">
    <property type="protein sequence ID" value="KAK6513639.1"/>
    <property type="molecule type" value="Genomic_DNA"/>
</dbReference>
<dbReference type="Proteomes" id="UP001307849">
    <property type="component" value="Unassembled WGS sequence"/>
</dbReference>
<dbReference type="AlphaFoldDB" id="A0AAN8NV95"/>
<keyword evidence="4" id="KW-1185">Reference proteome</keyword>
<feature type="compositionally biased region" description="Polar residues" evidence="1">
    <location>
        <begin position="169"/>
        <end position="180"/>
    </location>
</feature>
<sequence>MRSSIRLTICVGTLLPSTTLSVPLNTIRSVNIKDISAYASTNGSRLEALWDSLVDFQEAIQSHPIGLDPIATNLVPAQNIFGTANIFAENDSKPIPTLLGMIASAKAQVKTFLGHIPELEAEYSPLMKDPGFDNEVLDITDQQRFGVINLKPVLSDIPDGQNPPLLGSDQGQNHNQDQSSGNLDLDAGFVYFAEDAEDSDSGGNPNDQVFLDISNNLSPPLGVVEGMINTLETLYSALTKIEDLKADIQPDFFSLRKQWRIDGFVNSVWETLSTYYHRVQHLQNSCTVLKEKCSLQKGLTTWVFNWHTKGHFTMQYNGLIDLGGKQDLEEGNMDLAVAIKDAMKEYKQALYKAFESVFLDAPKRLNNVRIDGLKNELMMIYDYMAVYEENLRIIAANIKVLDGEWGTSVEQPQEL</sequence>
<reference evidence="3 4" key="1">
    <citation type="submission" date="2019-10" db="EMBL/GenBank/DDBJ databases">
        <authorList>
            <person name="Palmer J.M."/>
        </authorList>
    </citation>
    <scope>NUCLEOTIDE SEQUENCE [LARGE SCALE GENOMIC DNA]</scope>
    <source>
        <strain evidence="3 4">TWF506</strain>
    </source>
</reference>
<name>A0AAN8NV95_9PEZI</name>
<evidence type="ECO:0000256" key="2">
    <source>
        <dbReference type="SAM" id="SignalP"/>
    </source>
</evidence>
<proteinExistence type="predicted"/>
<accession>A0AAN8NV95</accession>
<keyword evidence="2" id="KW-0732">Signal</keyword>